<dbReference type="EMBL" id="CH480816">
    <property type="protein sequence ID" value="EDW47410.1"/>
    <property type="molecule type" value="Genomic_DNA"/>
</dbReference>
<dbReference type="Proteomes" id="UP000001292">
    <property type="component" value="Unassembled WGS sequence"/>
</dbReference>
<sequence>MCPMGSHKIMLPIHSSAIPCHTHTHIHIRSHTPIRIRCRTNCICEIARLHRSPVPPSNCSSDVDEWPCRDGGAGALRYSFSILTVIVAFIMARSLD</sequence>
<keyword evidence="2" id="KW-1185">Reference proteome</keyword>
<gene>
    <name evidence="1" type="primary">Dsec\GM20433</name>
    <name evidence="1" type="ORF">Dsec_GM20433</name>
</gene>
<evidence type="ECO:0000313" key="1">
    <source>
        <dbReference type="EMBL" id="EDW47410.1"/>
    </source>
</evidence>
<evidence type="ECO:0000313" key="2">
    <source>
        <dbReference type="Proteomes" id="UP000001292"/>
    </source>
</evidence>
<dbReference type="AlphaFoldDB" id="B4HNH4"/>
<proteinExistence type="predicted"/>
<name>B4HNH4_DROSE</name>
<organism evidence="2">
    <name type="scientific">Drosophila sechellia</name>
    <name type="common">Fruit fly</name>
    <dbReference type="NCBI Taxonomy" id="7238"/>
    <lineage>
        <taxon>Eukaryota</taxon>
        <taxon>Metazoa</taxon>
        <taxon>Ecdysozoa</taxon>
        <taxon>Arthropoda</taxon>
        <taxon>Hexapoda</taxon>
        <taxon>Insecta</taxon>
        <taxon>Pterygota</taxon>
        <taxon>Neoptera</taxon>
        <taxon>Endopterygota</taxon>
        <taxon>Diptera</taxon>
        <taxon>Brachycera</taxon>
        <taxon>Muscomorpha</taxon>
        <taxon>Ephydroidea</taxon>
        <taxon>Drosophilidae</taxon>
        <taxon>Drosophila</taxon>
        <taxon>Sophophora</taxon>
    </lineage>
</organism>
<protein>
    <submittedName>
        <fullName evidence="1">GM20433</fullName>
    </submittedName>
</protein>
<reference evidence="1 2" key="1">
    <citation type="journal article" date="2007" name="Nature">
        <title>Evolution of genes and genomes on the Drosophila phylogeny.</title>
        <authorList>
            <consortium name="Drosophila 12 Genomes Consortium"/>
            <person name="Clark A.G."/>
            <person name="Eisen M.B."/>
            <person name="Smith D.R."/>
            <person name="Bergman C.M."/>
            <person name="Oliver B."/>
            <person name="Markow T.A."/>
            <person name="Kaufman T.C."/>
            <person name="Kellis M."/>
            <person name="Gelbart W."/>
            <person name="Iyer V.N."/>
            <person name="Pollard D.A."/>
            <person name="Sackton T.B."/>
            <person name="Larracuente A.M."/>
            <person name="Singh N.D."/>
            <person name="Abad J.P."/>
            <person name="Abt D.N."/>
            <person name="Adryan B."/>
            <person name="Aguade M."/>
            <person name="Akashi H."/>
            <person name="Anderson W.W."/>
            <person name="Aquadro C.F."/>
            <person name="Ardell D.H."/>
            <person name="Arguello R."/>
            <person name="Artieri C.G."/>
            <person name="Barbash D.A."/>
            <person name="Barker D."/>
            <person name="Barsanti P."/>
            <person name="Batterham P."/>
            <person name="Batzoglou S."/>
            <person name="Begun D."/>
            <person name="Bhutkar A."/>
            <person name="Blanco E."/>
            <person name="Bosak S.A."/>
            <person name="Bradley R.K."/>
            <person name="Brand A.D."/>
            <person name="Brent M.R."/>
            <person name="Brooks A.N."/>
            <person name="Brown R.H."/>
            <person name="Butlin R.K."/>
            <person name="Caggese C."/>
            <person name="Calvi B.R."/>
            <person name="Bernardo de Carvalho A."/>
            <person name="Caspi A."/>
            <person name="Castrezana S."/>
            <person name="Celniker S.E."/>
            <person name="Chang J.L."/>
            <person name="Chapple C."/>
            <person name="Chatterji S."/>
            <person name="Chinwalla A."/>
            <person name="Civetta A."/>
            <person name="Clifton S.W."/>
            <person name="Comeron J.M."/>
            <person name="Costello J.C."/>
            <person name="Coyne J.A."/>
            <person name="Daub J."/>
            <person name="David R.G."/>
            <person name="Delcher A.L."/>
            <person name="Delehaunty K."/>
            <person name="Do C.B."/>
            <person name="Ebling H."/>
            <person name="Edwards K."/>
            <person name="Eickbush T."/>
            <person name="Evans J.D."/>
            <person name="Filipski A."/>
            <person name="Findeiss S."/>
            <person name="Freyhult E."/>
            <person name="Fulton L."/>
            <person name="Fulton R."/>
            <person name="Garcia A.C."/>
            <person name="Gardiner A."/>
            <person name="Garfield D.A."/>
            <person name="Garvin B.E."/>
            <person name="Gibson G."/>
            <person name="Gilbert D."/>
            <person name="Gnerre S."/>
            <person name="Godfrey J."/>
            <person name="Good R."/>
            <person name="Gotea V."/>
            <person name="Gravely B."/>
            <person name="Greenberg A.J."/>
            <person name="Griffiths-Jones S."/>
            <person name="Gross S."/>
            <person name="Guigo R."/>
            <person name="Gustafson E.A."/>
            <person name="Haerty W."/>
            <person name="Hahn M.W."/>
            <person name="Halligan D.L."/>
            <person name="Halpern A.L."/>
            <person name="Halter G.M."/>
            <person name="Han M.V."/>
            <person name="Heger A."/>
            <person name="Hillier L."/>
            <person name="Hinrichs A.S."/>
            <person name="Holmes I."/>
            <person name="Hoskins R.A."/>
            <person name="Hubisz M.J."/>
            <person name="Hultmark D."/>
            <person name="Huntley M.A."/>
            <person name="Jaffe D.B."/>
            <person name="Jagadeeshan S."/>
            <person name="Jeck W.R."/>
            <person name="Johnson J."/>
            <person name="Jones C.D."/>
            <person name="Jordan W.C."/>
            <person name="Karpen G.H."/>
            <person name="Kataoka E."/>
            <person name="Keightley P.D."/>
            <person name="Kheradpour P."/>
            <person name="Kirkness E.F."/>
            <person name="Koerich L.B."/>
            <person name="Kristiansen K."/>
            <person name="Kudrna D."/>
            <person name="Kulathinal R.J."/>
            <person name="Kumar S."/>
            <person name="Kwok R."/>
            <person name="Lander E."/>
            <person name="Langley C.H."/>
            <person name="Lapoint R."/>
            <person name="Lazzaro B.P."/>
            <person name="Lee S.J."/>
            <person name="Levesque L."/>
            <person name="Li R."/>
            <person name="Lin C.F."/>
            <person name="Lin M.F."/>
            <person name="Lindblad-Toh K."/>
            <person name="Llopart A."/>
            <person name="Long M."/>
            <person name="Low L."/>
            <person name="Lozovsky E."/>
            <person name="Lu J."/>
            <person name="Luo M."/>
            <person name="Machado C.A."/>
            <person name="Makalowski W."/>
            <person name="Marzo M."/>
            <person name="Matsuda M."/>
            <person name="Matzkin L."/>
            <person name="McAllister B."/>
            <person name="McBride C.S."/>
            <person name="McKernan B."/>
            <person name="McKernan K."/>
            <person name="Mendez-Lago M."/>
            <person name="Minx P."/>
            <person name="Mollenhauer M.U."/>
            <person name="Montooth K."/>
            <person name="Mount S.M."/>
            <person name="Mu X."/>
            <person name="Myers E."/>
            <person name="Negre B."/>
            <person name="Newfeld S."/>
            <person name="Nielsen R."/>
            <person name="Noor M.A."/>
            <person name="O'Grady P."/>
            <person name="Pachter L."/>
            <person name="Papaceit M."/>
            <person name="Parisi M.J."/>
            <person name="Parisi M."/>
            <person name="Parts L."/>
            <person name="Pedersen J.S."/>
            <person name="Pesole G."/>
            <person name="Phillippy A.M."/>
            <person name="Ponting C.P."/>
            <person name="Pop M."/>
            <person name="Porcelli D."/>
            <person name="Powell J.R."/>
            <person name="Prohaska S."/>
            <person name="Pruitt K."/>
            <person name="Puig M."/>
            <person name="Quesneville H."/>
            <person name="Ram K.R."/>
            <person name="Rand D."/>
            <person name="Rasmussen M.D."/>
            <person name="Reed L.K."/>
            <person name="Reenan R."/>
            <person name="Reily A."/>
            <person name="Remington K.A."/>
            <person name="Rieger T.T."/>
            <person name="Ritchie M.G."/>
            <person name="Robin C."/>
            <person name="Rogers Y.H."/>
            <person name="Rohde C."/>
            <person name="Rozas J."/>
            <person name="Rubenfield M.J."/>
            <person name="Ruiz A."/>
            <person name="Russo S."/>
            <person name="Salzberg S.L."/>
            <person name="Sanchez-Gracia A."/>
            <person name="Saranga D.J."/>
            <person name="Sato H."/>
            <person name="Schaeffer S.W."/>
            <person name="Schatz M.C."/>
            <person name="Schlenke T."/>
            <person name="Schwartz R."/>
            <person name="Segarra C."/>
            <person name="Singh R.S."/>
            <person name="Sirot L."/>
            <person name="Sirota M."/>
            <person name="Sisneros N.B."/>
            <person name="Smith C.D."/>
            <person name="Smith T.F."/>
            <person name="Spieth J."/>
            <person name="Stage D.E."/>
            <person name="Stark A."/>
            <person name="Stephan W."/>
            <person name="Strausberg R.L."/>
            <person name="Strempel S."/>
            <person name="Sturgill D."/>
            <person name="Sutton G."/>
            <person name="Sutton G.G."/>
            <person name="Tao W."/>
            <person name="Teichmann S."/>
            <person name="Tobari Y.N."/>
            <person name="Tomimura Y."/>
            <person name="Tsolas J.M."/>
            <person name="Valente V.L."/>
            <person name="Venter E."/>
            <person name="Venter J.C."/>
            <person name="Vicario S."/>
            <person name="Vieira F.G."/>
            <person name="Vilella A.J."/>
            <person name="Villasante A."/>
            <person name="Walenz B."/>
            <person name="Wang J."/>
            <person name="Wasserman M."/>
            <person name="Watts T."/>
            <person name="Wilson D."/>
            <person name="Wilson R.K."/>
            <person name="Wing R.A."/>
            <person name="Wolfner M.F."/>
            <person name="Wong A."/>
            <person name="Wong G.K."/>
            <person name="Wu C.I."/>
            <person name="Wu G."/>
            <person name="Yamamoto D."/>
            <person name="Yang H.P."/>
            <person name="Yang S.P."/>
            <person name="Yorke J.A."/>
            <person name="Yoshida K."/>
            <person name="Zdobnov E."/>
            <person name="Zhang P."/>
            <person name="Zhang Y."/>
            <person name="Zimin A.V."/>
            <person name="Baldwin J."/>
            <person name="Abdouelleil A."/>
            <person name="Abdulkadir J."/>
            <person name="Abebe A."/>
            <person name="Abera B."/>
            <person name="Abreu J."/>
            <person name="Acer S.C."/>
            <person name="Aftuck L."/>
            <person name="Alexander A."/>
            <person name="An P."/>
            <person name="Anderson E."/>
            <person name="Anderson S."/>
            <person name="Arachi H."/>
            <person name="Azer M."/>
            <person name="Bachantsang P."/>
            <person name="Barry A."/>
            <person name="Bayul T."/>
            <person name="Berlin A."/>
            <person name="Bessette D."/>
            <person name="Bloom T."/>
            <person name="Blye J."/>
            <person name="Boguslavskiy L."/>
            <person name="Bonnet C."/>
            <person name="Boukhgalter B."/>
            <person name="Bourzgui I."/>
            <person name="Brown A."/>
            <person name="Cahill P."/>
            <person name="Channer S."/>
            <person name="Cheshatsang Y."/>
            <person name="Chuda L."/>
            <person name="Citroen M."/>
            <person name="Collymore A."/>
            <person name="Cooke P."/>
            <person name="Costello M."/>
            <person name="D'Aco K."/>
            <person name="Daza R."/>
            <person name="De Haan G."/>
            <person name="DeGray S."/>
            <person name="DeMaso C."/>
            <person name="Dhargay N."/>
            <person name="Dooley K."/>
            <person name="Dooley E."/>
            <person name="Doricent M."/>
            <person name="Dorje P."/>
            <person name="Dorjee K."/>
            <person name="Dupes A."/>
            <person name="Elong R."/>
            <person name="Falk J."/>
            <person name="Farina A."/>
            <person name="Faro S."/>
            <person name="Ferguson D."/>
            <person name="Fisher S."/>
            <person name="Foley C.D."/>
            <person name="Franke A."/>
            <person name="Friedrich D."/>
            <person name="Gadbois L."/>
            <person name="Gearin G."/>
            <person name="Gearin C.R."/>
            <person name="Giannoukos G."/>
            <person name="Goode T."/>
            <person name="Graham J."/>
            <person name="Grandbois E."/>
            <person name="Grewal S."/>
            <person name="Gyaltsen K."/>
            <person name="Hafez N."/>
            <person name="Hagos B."/>
            <person name="Hall J."/>
            <person name="Henson C."/>
            <person name="Hollinger A."/>
            <person name="Honan T."/>
            <person name="Huard M.D."/>
            <person name="Hughes L."/>
            <person name="Hurhula B."/>
            <person name="Husby M.E."/>
            <person name="Kamat A."/>
            <person name="Kanga B."/>
            <person name="Kashin S."/>
            <person name="Khazanovich D."/>
            <person name="Kisner P."/>
            <person name="Lance K."/>
            <person name="Lara M."/>
            <person name="Lee W."/>
            <person name="Lennon N."/>
            <person name="Letendre F."/>
            <person name="LeVine R."/>
            <person name="Lipovsky A."/>
            <person name="Liu X."/>
            <person name="Liu J."/>
            <person name="Liu S."/>
            <person name="Lokyitsang T."/>
            <person name="Lokyitsang Y."/>
            <person name="Lubonja R."/>
            <person name="Lui A."/>
            <person name="MacDonald P."/>
            <person name="Magnisalis V."/>
            <person name="Maru K."/>
            <person name="Matthews C."/>
            <person name="McCusker W."/>
            <person name="McDonough S."/>
            <person name="Mehta T."/>
            <person name="Meldrim J."/>
            <person name="Meneus L."/>
            <person name="Mihai O."/>
            <person name="Mihalev A."/>
            <person name="Mihova T."/>
            <person name="Mittelman R."/>
            <person name="Mlenga V."/>
            <person name="Montmayeur A."/>
            <person name="Mulrain L."/>
            <person name="Navidi A."/>
            <person name="Naylor J."/>
            <person name="Negash T."/>
            <person name="Nguyen T."/>
            <person name="Nguyen N."/>
            <person name="Nicol R."/>
            <person name="Norbu C."/>
            <person name="Norbu N."/>
            <person name="Novod N."/>
            <person name="O'Neill B."/>
            <person name="Osman S."/>
            <person name="Markiewicz E."/>
            <person name="Oyono O.L."/>
            <person name="Patti C."/>
            <person name="Phunkhang P."/>
            <person name="Pierre F."/>
            <person name="Priest M."/>
            <person name="Raghuraman S."/>
            <person name="Rege F."/>
            <person name="Reyes R."/>
            <person name="Rise C."/>
            <person name="Rogov P."/>
            <person name="Ross K."/>
            <person name="Ryan E."/>
            <person name="Settipalli S."/>
            <person name="Shea T."/>
            <person name="Sherpa N."/>
            <person name="Shi L."/>
            <person name="Shih D."/>
            <person name="Sparrow T."/>
            <person name="Spaulding J."/>
            <person name="Stalker J."/>
            <person name="Stange-Thomann N."/>
            <person name="Stavropoulos S."/>
            <person name="Stone C."/>
            <person name="Strader C."/>
            <person name="Tesfaye S."/>
            <person name="Thomson T."/>
            <person name="Thoulutsang Y."/>
            <person name="Thoulutsang D."/>
            <person name="Topham K."/>
            <person name="Topping I."/>
            <person name="Tsamla T."/>
            <person name="Vassiliev H."/>
            <person name="Vo A."/>
            <person name="Wangchuk T."/>
            <person name="Wangdi T."/>
            <person name="Weiand M."/>
            <person name="Wilkinson J."/>
            <person name="Wilson A."/>
            <person name="Yadav S."/>
            <person name="Young G."/>
            <person name="Yu Q."/>
            <person name="Zembek L."/>
            <person name="Zhong D."/>
            <person name="Zimmer A."/>
            <person name="Zwirko Z."/>
            <person name="Jaffe D.B."/>
            <person name="Alvarez P."/>
            <person name="Brockman W."/>
            <person name="Butler J."/>
            <person name="Chin C."/>
            <person name="Gnerre S."/>
            <person name="Grabherr M."/>
            <person name="Kleber M."/>
            <person name="Mauceli E."/>
            <person name="MacCallum I."/>
        </authorList>
    </citation>
    <scope>NUCLEOTIDE SEQUENCE [LARGE SCALE GENOMIC DNA]</scope>
    <source>
        <strain evidence="2">Rob3c / Tucson 14021-0248.25</strain>
    </source>
</reference>
<dbReference type="PhylomeDB" id="B4HNH4"/>
<accession>B4HNH4</accession>
<dbReference type="HOGENOM" id="CLU_2361901_0_0_1"/>
<dbReference type="OMA" id="IRCRTNC"/>